<dbReference type="GO" id="GO:0043235">
    <property type="term" value="C:receptor complex"/>
    <property type="evidence" value="ECO:0007669"/>
    <property type="project" value="TreeGrafter"/>
</dbReference>
<dbReference type="SUPFAM" id="SSF56112">
    <property type="entry name" value="Protein kinase-like (PK-like)"/>
    <property type="match status" value="1"/>
</dbReference>
<dbReference type="GO" id="GO:0022008">
    <property type="term" value="P:neurogenesis"/>
    <property type="evidence" value="ECO:0007669"/>
    <property type="project" value="TreeGrafter"/>
</dbReference>
<dbReference type="GO" id="GO:0007169">
    <property type="term" value="P:cell surface receptor protein tyrosine kinase signaling pathway"/>
    <property type="evidence" value="ECO:0007669"/>
    <property type="project" value="TreeGrafter"/>
</dbReference>
<dbReference type="InterPro" id="IPR001245">
    <property type="entry name" value="Ser-Thr/Tyr_kinase_cat_dom"/>
</dbReference>
<name>A0A3S4ZTZ4_9PLAT</name>
<evidence type="ECO:0000313" key="3">
    <source>
        <dbReference type="Proteomes" id="UP000784294"/>
    </source>
</evidence>
<dbReference type="InterPro" id="IPR008266">
    <property type="entry name" value="Tyr_kinase_AS"/>
</dbReference>
<dbReference type="GO" id="GO:0008284">
    <property type="term" value="P:positive regulation of cell population proliferation"/>
    <property type="evidence" value="ECO:0007669"/>
    <property type="project" value="TreeGrafter"/>
</dbReference>
<protein>
    <recommendedName>
        <fullName evidence="1">Protein kinase domain-containing protein</fullName>
    </recommendedName>
</protein>
<dbReference type="OrthoDB" id="10687276at2759"/>
<dbReference type="Gene3D" id="1.10.510.10">
    <property type="entry name" value="Transferase(Phosphotransferase) domain 1"/>
    <property type="match status" value="1"/>
</dbReference>
<comment type="caution">
    <text evidence="2">The sequence shown here is derived from an EMBL/GenBank/DDBJ whole genome shotgun (WGS) entry which is preliminary data.</text>
</comment>
<evidence type="ECO:0000259" key="1">
    <source>
        <dbReference type="PROSITE" id="PS50011"/>
    </source>
</evidence>
<gene>
    <name evidence="2" type="ORF">PXEA_LOCUS13160</name>
</gene>
<organism evidence="2 3">
    <name type="scientific">Protopolystoma xenopodis</name>
    <dbReference type="NCBI Taxonomy" id="117903"/>
    <lineage>
        <taxon>Eukaryota</taxon>
        <taxon>Metazoa</taxon>
        <taxon>Spiralia</taxon>
        <taxon>Lophotrochozoa</taxon>
        <taxon>Platyhelminthes</taxon>
        <taxon>Monogenea</taxon>
        <taxon>Polyopisthocotylea</taxon>
        <taxon>Polystomatidea</taxon>
        <taxon>Polystomatidae</taxon>
        <taxon>Protopolystoma</taxon>
    </lineage>
</organism>
<dbReference type="InterPro" id="IPR000719">
    <property type="entry name" value="Prot_kinase_dom"/>
</dbReference>
<dbReference type="PROSITE" id="PS50011">
    <property type="entry name" value="PROTEIN_KINASE_DOM"/>
    <property type="match status" value="1"/>
</dbReference>
<dbReference type="GO" id="GO:0009925">
    <property type="term" value="C:basal plasma membrane"/>
    <property type="evidence" value="ECO:0007669"/>
    <property type="project" value="TreeGrafter"/>
</dbReference>
<dbReference type="InterPro" id="IPR011009">
    <property type="entry name" value="Kinase-like_dom_sf"/>
</dbReference>
<dbReference type="GO" id="GO:0043066">
    <property type="term" value="P:negative regulation of apoptotic process"/>
    <property type="evidence" value="ECO:0007669"/>
    <property type="project" value="TreeGrafter"/>
</dbReference>
<feature type="domain" description="Protein kinase" evidence="1">
    <location>
        <begin position="1"/>
        <end position="52"/>
    </location>
</feature>
<proteinExistence type="predicted"/>
<dbReference type="PANTHER" id="PTHR24416">
    <property type="entry name" value="TYROSINE-PROTEIN KINASE RECEPTOR"/>
    <property type="match status" value="1"/>
</dbReference>
<reference evidence="2" key="1">
    <citation type="submission" date="2018-11" db="EMBL/GenBank/DDBJ databases">
        <authorList>
            <consortium name="Pathogen Informatics"/>
        </authorList>
    </citation>
    <scope>NUCLEOTIDE SEQUENCE</scope>
</reference>
<dbReference type="Proteomes" id="UP000784294">
    <property type="component" value="Unassembled WGS sequence"/>
</dbReference>
<dbReference type="EMBL" id="CAAALY010042921">
    <property type="protein sequence ID" value="VEL19720.1"/>
    <property type="molecule type" value="Genomic_DNA"/>
</dbReference>
<dbReference type="InterPro" id="IPR050122">
    <property type="entry name" value="RTK"/>
</dbReference>
<dbReference type="PANTHER" id="PTHR24416:SF566">
    <property type="entry name" value="EPIDERMAL GROWTH FACTOR RECEPTOR"/>
    <property type="match status" value="1"/>
</dbReference>
<dbReference type="PROSITE" id="PS00109">
    <property type="entry name" value="PROTEIN_KINASE_TYR"/>
    <property type="match status" value="1"/>
</dbReference>
<sequence>MPTLHRFSLQIARGMAYLEERLLVHRDLAARNVIVCSKDQVKALVCKRLFSY</sequence>
<accession>A0A3S4ZTZ4</accession>
<dbReference type="Pfam" id="PF07714">
    <property type="entry name" value="PK_Tyr_Ser-Thr"/>
    <property type="match status" value="1"/>
</dbReference>
<keyword evidence="3" id="KW-1185">Reference proteome</keyword>
<dbReference type="GO" id="GO:0005524">
    <property type="term" value="F:ATP binding"/>
    <property type="evidence" value="ECO:0007669"/>
    <property type="project" value="InterPro"/>
</dbReference>
<dbReference type="AlphaFoldDB" id="A0A3S4ZTZ4"/>
<dbReference type="GO" id="GO:0004714">
    <property type="term" value="F:transmembrane receptor protein tyrosine kinase activity"/>
    <property type="evidence" value="ECO:0007669"/>
    <property type="project" value="TreeGrafter"/>
</dbReference>
<evidence type="ECO:0000313" key="2">
    <source>
        <dbReference type="EMBL" id="VEL19720.1"/>
    </source>
</evidence>